<evidence type="ECO:0000313" key="1">
    <source>
        <dbReference type="EMBL" id="KAK1124054.1"/>
    </source>
</evidence>
<organism evidence="1 2">
    <name type="scientific">Melipona bicolor</name>
    <dbReference type="NCBI Taxonomy" id="60889"/>
    <lineage>
        <taxon>Eukaryota</taxon>
        <taxon>Metazoa</taxon>
        <taxon>Ecdysozoa</taxon>
        <taxon>Arthropoda</taxon>
        <taxon>Hexapoda</taxon>
        <taxon>Insecta</taxon>
        <taxon>Pterygota</taxon>
        <taxon>Neoptera</taxon>
        <taxon>Endopterygota</taxon>
        <taxon>Hymenoptera</taxon>
        <taxon>Apocrita</taxon>
        <taxon>Aculeata</taxon>
        <taxon>Apoidea</taxon>
        <taxon>Anthophila</taxon>
        <taxon>Apidae</taxon>
        <taxon>Melipona</taxon>
    </lineage>
</organism>
<dbReference type="AlphaFoldDB" id="A0AA40FRQ6"/>
<gene>
    <name evidence="1" type="ORF">K0M31_007078</name>
</gene>
<comment type="caution">
    <text evidence="1">The sequence shown here is derived from an EMBL/GenBank/DDBJ whole genome shotgun (WGS) entry which is preliminary data.</text>
</comment>
<evidence type="ECO:0000313" key="2">
    <source>
        <dbReference type="Proteomes" id="UP001177670"/>
    </source>
</evidence>
<dbReference type="Proteomes" id="UP001177670">
    <property type="component" value="Unassembled WGS sequence"/>
</dbReference>
<keyword evidence="2" id="KW-1185">Reference proteome</keyword>
<proteinExistence type="predicted"/>
<accession>A0AA40FRQ6</accession>
<reference evidence="1" key="1">
    <citation type="submission" date="2021-10" db="EMBL/GenBank/DDBJ databases">
        <title>Melipona bicolor Genome sequencing and assembly.</title>
        <authorList>
            <person name="Araujo N.S."/>
            <person name="Arias M.C."/>
        </authorList>
    </citation>
    <scope>NUCLEOTIDE SEQUENCE</scope>
    <source>
        <strain evidence="1">USP_2M_L1-L4_2017</strain>
        <tissue evidence="1">Whole body</tissue>
    </source>
</reference>
<name>A0AA40FRQ6_9HYME</name>
<sequence length="94" mass="10501">MIVVRIERDGRIYGKKWNWGSGVKSREERKVNGRMRFVSESLPTHPVGLMAARLLPQTPVIVTKPAKVGPPILAGFRTLCCLTSEIGRTSTLKR</sequence>
<protein>
    <submittedName>
        <fullName evidence="1">Uncharacterized protein</fullName>
    </submittedName>
</protein>
<dbReference type="EMBL" id="JAHYIQ010000019">
    <property type="protein sequence ID" value="KAK1124054.1"/>
    <property type="molecule type" value="Genomic_DNA"/>
</dbReference>